<evidence type="ECO:0000256" key="8">
    <source>
        <dbReference type="ARBA" id="ARBA00022827"/>
    </source>
</evidence>
<keyword evidence="17" id="KW-1185">Reference proteome</keyword>
<evidence type="ECO:0000313" key="17">
    <source>
        <dbReference type="Proteomes" id="UP000501558"/>
    </source>
</evidence>
<protein>
    <recommendedName>
        <fullName evidence="5 11">L-aspartate oxidase</fullName>
        <ecNumber evidence="4 11">1.4.3.16</ecNumber>
    </recommendedName>
</protein>
<evidence type="ECO:0000256" key="12">
    <source>
        <dbReference type="RuleBase" id="RU362049"/>
    </source>
</evidence>
<comment type="pathway">
    <text evidence="2 12">Cofactor biosynthesis; NAD(+) biosynthesis; iminoaspartate from L-aspartate (oxidase route): step 1/1.</text>
</comment>
<comment type="subcellular location">
    <subcellularLocation>
        <location evidence="12">Cytoplasm</location>
    </subcellularLocation>
</comment>
<evidence type="ECO:0000256" key="5">
    <source>
        <dbReference type="ARBA" id="ARBA00021901"/>
    </source>
</evidence>
<dbReference type="EC" id="1.4.3.16" evidence="4 11"/>
<dbReference type="Pfam" id="PF02910">
    <property type="entry name" value="Succ_DH_flav_C"/>
    <property type="match status" value="1"/>
</dbReference>
<dbReference type="GO" id="GO:0033765">
    <property type="term" value="F:steroid dehydrogenase activity, acting on the CH-CH group of donors"/>
    <property type="evidence" value="ECO:0007669"/>
    <property type="project" value="UniProtKB-ARBA"/>
</dbReference>
<dbReference type="InterPro" id="IPR015939">
    <property type="entry name" value="Fum_Rdtase/Succ_DH_flav-like_C"/>
</dbReference>
<comment type="function">
    <text evidence="12">Catalyzes the oxidation of L-aspartate to iminoaspartate.</text>
</comment>
<sequence>MTMKKVVIIGSGIAGATVALYLEGQADVTIICKGKRQDSNSMLAQGGVAAVMPASCVQKGQELDSDQEACHVADTLSAGVFHNQIKAVEKMVHEGPQVIQDLIDRGMIFDRTADGRLDLGLEGAHTHKRILHAGGDQTGCQLTSFVHEQLAKVKWLPYSFALDFVLEGGQVHGVSYLDAANQRQTIVADEVVLASGGIGHLFQDTSNHATITGDGLAMALRAGCELSDMAFLQFHPSLLDGGEKVHPILISEAVRGAGARLVDEQDRRIMVGRSSKLDLAPRDVVSRVVNEEIQAGHQIYLDISDVANFSQQFPSIADYLRQNDLDFETSQRIPIKPGMHFLMGGVKTDFSGRTGLDHLYAVGEVAFTGVHGANRLASNSLLEGLSFAKSVAEAILSDTEMSSASHQELQVAPSTMEMFLPSRAELVKQTSDALGIVRRPETIRQFLTWLATFNYQRLDQTCTDRQQIETANLCLVAETIANAALTRTESLGAHYLLSEE</sequence>
<dbReference type="GO" id="GO:0005737">
    <property type="term" value="C:cytoplasm"/>
    <property type="evidence" value="ECO:0007669"/>
    <property type="project" value="UniProtKB-SubCell"/>
</dbReference>
<dbReference type="Gene3D" id="3.90.700.10">
    <property type="entry name" value="Succinate dehydrogenase/fumarate reductase flavoprotein, catalytic domain"/>
    <property type="match status" value="1"/>
</dbReference>
<feature type="domain" description="Fumarate reductase/succinate dehydrogenase flavoprotein-like C-terminal" evidence="14">
    <location>
        <begin position="466"/>
        <end position="495"/>
    </location>
</feature>
<accession>A0A5R9CLR5</accession>
<evidence type="ECO:0000256" key="11">
    <source>
        <dbReference type="NCBIfam" id="TIGR00551"/>
    </source>
</evidence>
<evidence type="ECO:0000313" key="18">
    <source>
        <dbReference type="Proteomes" id="UP000501945"/>
    </source>
</evidence>
<dbReference type="PANTHER" id="PTHR42716">
    <property type="entry name" value="L-ASPARTATE OXIDASE"/>
    <property type="match status" value="1"/>
</dbReference>
<dbReference type="GO" id="GO:0034628">
    <property type="term" value="P:'de novo' NAD+ biosynthetic process from L-aspartate"/>
    <property type="evidence" value="ECO:0007669"/>
    <property type="project" value="TreeGrafter"/>
</dbReference>
<dbReference type="AlphaFoldDB" id="A0A5R9CLR5"/>
<dbReference type="EMBL" id="CP047616">
    <property type="protein sequence ID" value="QIW53616.1"/>
    <property type="molecule type" value="Genomic_DNA"/>
</dbReference>
<dbReference type="GO" id="GO:0008734">
    <property type="term" value="F:L-aspartate oxidase activity"/>
    <property type="evidence" value="ECO:0007669"/>
    <property type="project" value="UniProtKB-UniRule"/>
</dbReference>
<dbReference type="InterPro" id="IPR027477">
    <property type="entry name" value="Succ_DH/fumarate_Rdtase_cat_sf"/>
</dbReference>
<dbReference type="PRINTS" id="PR00368">
    <property type="entry name" value="FADPNR"/>
</dbReference>
<comment type="similarity">
    <text evidence="3 12">Belongs to the FAD-dependent oxidoreductase 2 family. NadB subfamily.</text>
</comment>
<dbReference type="PANTHER" id="PTHR42716:SF2">
    <property type="entry name" value="L-ASPARTATE OXIDASE, CHLOROPLASTIC"/>
    <property type="match status" value="1"/>
</dbReference>
<organism evidence="15 18">
    <name type="scientific">Pseudolactococcus raffinolactis</name>
    <dbReference type="NCBI Taxonomy" id="1366"/>
    <lineage>
        <taxon>Bacteria</taxon>
        <taxon>Bacillati</taxon>
        <taxon>Bacillota</taxon>
        <taxon>Bacilli</taxon>
        <taxon>Lactobacillales</taxon>
        <taxon>Streptococcaceae</taxon>
        <taxon>Pseudolactococcus</taxon>
    </lineage>
</organism>
<dbReference type="Proteomes" id="UP000501945">
    <property type="component" value="Chromosome"/>
</dbReference>
<comment type="catalytic activity">
    <reaction evidence="10">
        <text>L-aspartate + O2 = iminosuccinate + H2O2</text>
        <dbReference type="Rhea" id="RHEA:25876"/>
        <dbReference type="ChEBI" id="CHEBI:15379"/>
        <dbReference type="ChEBI" id="CHEBI:16240"/>
        <dbReference type="ChEBI" id="CHEBI:29991"/>
        <dbReference type="ChEBI" id="CHEBI:77875"/>
        <dbReference type="EC" id="1.4.3.16"/>
    </reaction>
    <physiologicalReaction direction="left-to-right" evidence="10">
        <dbReference type="Rhea" id="RHEA:25877"/>
    </physiologicalReaction>
</comment>
<dbReference type="InterPro" id="IPR037099">
    <property type="entry name" value="Fum_R/Succ_DH_flav-like_C_sf"/>
</dbReference>
<keyword evidence="6 12" id="KW-0285">Flavoprotein</keyword>
<evidence type="ECO:0000256" key="1">
    <source>
        <dbReference type="ARBA" id="ARBA00001974"/>
    </source>
</evidence>
<dbReference type="SUPFAM" id="SSF56425">
    <property type="entry name" value="Succinate dehydrogenase/fumarate reductase flavoprotein, catalytic domain"/>
    <property type="match status" value="1"/>
</dbReference>
<evidence type="ECO:0000256" key="7">
    <source>
        <dbReference type="ARBA" id="ARBA00022642"/>
    </source>
</evidence>
<comment type="cofactor">
    <cofactor evidence="1 12">
        <name>FAD</name>
        <dbReference type="ChEBI" id="CHEBI:57692"/>
    </cofactor>
</comment>
<evidence type="ECO:0000259" key="14">
    <source>
        <dbReference type="Pfam" id="PF02910"/>
    </source>
</evidence>
<evidence type="ECO:0000256" key="9">
    <source>
        <dbReference type="ARBA" id="ARBA00023002"/>
    </source>
</evidence>
<proteinExistence type="inferred from homology"/>
<reference evidence="17 18" key="1">
    <citation type="submission" date="2019-12" db="EMBL/GenBank/DDBJ databases">
        <title>Whole genome sequences of Lactococcus raffinolactis strains isolated from sewage.</title>
        <authorList>
            <person name="Ybazeta G."/>
            <person name="Ross M."/>
            <person name="Brabant-Kirwan D."/>
            <person name="Saleh M."/>
            <person name="Dillon J.A."/>
            <person name="Splinter K."/>
            <person name="Nokhbeh R."/>
        </authorList>
    </citation>
    <scope>NUCLEOTIDE SEQUENCE [LARGE SCALE GENOMIC DNA]</scope>
    <source>
        <strain evidence="16 17">Lr_19_14</strain>
        <strain evidence="15 18">Lr_19_5</strain>
    </source>
</reference>
<dbReference type="Pfam" id="PF00890">
    <property type="entry name" value="FAD_binding_2"/>
    <property type="match status" value="1"/>
</dbReference>
<keyword evidence="9 12" id="KW-0560">Oxidoreductase</keyword>
<evidence type="ECO:0000313" key="15">
    <source>
        <dbReference type="EMBL" id="QIW53616.1"/>
    </source>
</evidence>
<dbReference type="SUPFAM" id="SSF46977">
    <property type="entry name" value="Succinate dehydrogenase/fumarate reductase flavoprotein C-terminal domain"/>
    <property type="match status" value="1"/>
</dbReference>
<dbReference type="Gene3D" id="1.20.58.100">
    <property type="entry name" value="Fumarate reductase/succinate dehydrogenase flavoprotein-like, C-terminal domain"/>
    <property type="match status" value="1"/>
</dbReference>
<evidence type="ECO:0000256" key="6">
    <source>
        <dbReference type="ARBA" id="ARBA00022630"/>
    </source>
</evidence>
<dbReference type="SUPFAM" id="SSF51905">
    <property type="entry name" value="FAD/NAD(P)-binding domain"/>
    <property type="match status" value="1"/>
</dbReference>
<gene>
    <name evidence="15" type="primary">nadB</name>
    <name evidence="16" type="ORF">GU334_06630</name>
    <name evidence="15" type="ORF">GU336_05380</name>
</gene>
<evidence type="ECO:0000256" key="2">
    <source>
        <dbReference type="ARBA" id="ARBA00004950"/>
    </source>
</evidence>
<dbReference type="UniPathway" id="UPA00253">
    <property type="reaction ID" value="UER00326"/>
</dbReference>
<dbReference type="Proteomes" id="UP000501558">
    <property type="component" value="Chromosome"/>
</dbReference>
<keyword evidence="7 12" id="KW-0662">Pyridine nucleotide biosynthesis</keyword>
<dbReference type="InterPro" id="IPR005288">
    <property type="entry name" value="NadB"/>
</dbReference>
<evidence type="ECO:0000313" key="16">
    <source>
        <dbReference type="EMBL" id="QIW58599.1"/>
    </source>
</evidence>
<evidence type="ECO:0000256" key="3">
    <source>
        <dbReference type="ARBA" id="ARBA00008562"/>
    </source>
</evidence>
<feature type="domain" description="FAD-dependent oxidoreductase 2 FAD-binding" evidence="13">
    <location>
        <begin position="6"/>
        <end position="381"/>
    </location>
</feature>
<evidence type="ECO:0000259" key="13">
    <source>
        <dbReference type="Pfam" id="PF00890"/>
    </source>
</evidence>
<evidence type="ECO:0000256" key="10">
    <source>
        <dbReference type="ARBA" id="ARBA00048305"/>
    </source>
</evidence>
<name>A0A5R9CLR5_9LACT</name>
<keyword evidence="8 12" id="KW-0274">FAD</keyword>
<dbReference type="EMBL" id="CP047628">
    <property type="protein sequence ID" value="QIW58599.1"/>
    <property type="molecule type" value="Genomic_DNA"/>
</dbReference>
<dbReference type="InterPro" id="IPR003953">
    <property type="entry name" value="FAD-dep_OxRdtase_2_FAD-bd"/>
</dbReference>
<evidence type="ECO:0000256" key="4">
    <source>
        <dbReference type="ARBA" id="ARBA00012173"/>
    </source>
</evidence>
<dbReference type="InterPro" id="IPR036188">
    <property type="entry name" value="FAD/NAD-bd_sf"/>
</dbReference>
<dbReference type="Gene3D" id="3.50.50.60">
    <property type="entry name" value="FAD/NAD(P)-binding domain"/>
    <property type="match status" value="1"/>
</dbReference>
<dbReference type="NCBIfam" id="TIGR00551">
    <property type="entry name" value="nadB"/>
    <property type="match status" value="1"/>
</dbReference>